<proteinExistence type="predicted"/>
<dbReference type="EMBL" id="VIEB01000210">
    <property type="protein sequence ID" value="TQE00584.1"/>
    <property type="molecule type" value="Genomic_DNA"/>
</dbReference>
<gene>
    <name evidence="1" type="ORF">C1H46_013828</name>
</gene>
<sequence length="95" mass="10669">MAPNFLFPESGVLYTPFAIFPSGSLTAASKGTWTEFRYYTLHCQIKAPASVSHIVSIYKTKCMHVHPRITSRIEDSDGKEIVGEMAEKQRHPITL</sequence>
<evidence type="ECO:0000313" key="1">
    <source>
        <dbReference type="EMBL" id="TQE00584.1"/>
    </source>
</evidence>
<protein>
    <submittedName>
        <fullName evidence="1">Uncharacterized protein</fullName>
    </submittedName>
</protein>
<reference evidence="1 2" key="1">
    <citation type="journal article" date="2019" name="G3 (Bethesda)">
        <title>Sequencing of a Wild Apple (Malus baccata) Genome Unravels the Differences Between Cultivated and Wild Apple Species Regarding Disease Resistance and Cold Tolerance.</title>
        <authorList>
            <person name="Chen X."/>
        </authorList>
    </citation>
    <scope>NUCLEOTIDE SEQUENCE [LARGE SCALE GENOMIC DNA]</scope>
    <source>
        <strain evidence="2">cv. Shandingzi</strain>
        <tissue evidence="1">Leaves</tissue>
    </source>
</reference>
<dbReference type="Proteomes" id="UP000315295">
    <property type="component" value="Unassembled WGS sequence"/>
</dbReference>
<dbReference type="AlphaFoldDB" id="A0A540MP73"/>
<name>A0A540MP73_MALBA</name>
<evidence type="ECO:0000313" key="2">
    <source>
        <dbReference type="Proteomes" id="UP000315295"/>
    </source>
</evidence>
<keyword evidence="2" id="KW-1185">Reference proteome</keyword>
<organism evidence="1 2">
    <name type="scientific">Malus baccata</name>
    <name type="common">Siberian crab apple</name>
    <name type="synonym">Pyrus baccata</name>
    <dbReference type="NCBI Taxonomy" id="106549"/>
    <lineage>
        <taxon>Eukaryota</taxon>
        <taxon>Viridiplantae</taxon>
        <taxon>Streptophyta</taxon>
        <taxon>Embryophyta</taxon>
        <taxon>Tracheophyta</taxon>
        <taxon>Spermatophyta</taxon>
        <taxon>Magnoliopsida</taxon>
        <taxon>eudicotyledons</taxon>
        <taxon>Gunneridae</taxon>
        <taxon>Pentapetalae</taxon>
        <taxon>rosids</taxon>
        <taxon>fabids</taxon>
        <taxon>Rosales</taxon>
        <taxon>Rosaceae</taxon>
        <taxon>Amygdaloideae</taxon>
        <taxon>Maleae</taxon>
        <taxon>Malus</taxon>
    </lineage>
</organism>
<accession>A0A540MP73</accession>
<comment type="caution">
    <text evidence="1">The sequence shown here is derived from an EMBL/GenBank/DDBJ whole genome shotgun (WGS) entry which is preliminary data.</text>
</comment>